<dbReference type="EMBL" id="CP076361">
    <property type="protein sequence ID" value="QWK91987.1"/>
    <property type="molecule type" value="Genomic_DNA"/>
</dbReference>
<reference evidence="1" key="1">
    <citation type="submission" date="2021-06" db="EMBL/GenBank/DDBJ databases">
        <title>Direct submission.</title>
        <authorList>
            <person name="Lee C.-S."/>
            <person name="Jin L."/>
        </authorList>
    </citation>
    <scope>NUCLEOTIDE SEQUENCE</scope>
    <source>
        <strain evidence="1">Con5</strain>
    </source>
</reference>
<name>A0A975S2S3_9RHOB</name>
<evidence type="ECO:0000313" key="1">
    <source>
        <dbReference type="EMBL" id="QWK91987.1"/>
    </source>
</evidence>
<sequence>MRVTLNRPWLSCDLGQEMQVLSWAINRPGFAMARRILWREVRNADLPETLDVRDWLATELARTGAGDAIAFLTSRDVTRYHQAVQTVGDCRADCVATVGLSNAERVGQRVLRPHAVWGTINIAVQLDRGLSQTGLIEAISIAAEARTAAIMDADLRLPGGRATGTGTDCLAIAAPPGRDDYAGLHTEIGEALGAAVYRATRAGAADWLGDPPKLTGDESDG</sequence>
<dbReference type="AlphaFoldDB" id="A0A975S2S3"/>
<evidence type="ECO:0000313" key="2">
    <source>
        <dbReference type="Proteomes" id="UP000679352"/>
    </source>
</evidence>
<accession>A0A975S2S3</accession>
<organism evidence="1 2">
    <name type="scientific">Gemmobacter fulvus</name>
    <dbReference type="NCBI Taxonomy" id="2840474"/>
    <lineage>
        <taxon>Bacteria</taxon>
        <taxon>Pseudomonadati</taxon>
        <taxon>Pseudomonadota</taxon>
        <taxon>Alphaproteobacteria</taxon>
        <taxon>Rhodobacterales</taxon>
        <taxon>Paracoccaceae</taxon>
        <taxon>Gemmobacter</taxon>
    </lineage>
</organism>
<dbReference type="PANTHER" id="PTHR35336:SF5">
    <property type="entry name" value="ADENOSYLCOBINAMIDE AMIDOHYDROLASE"/>
    <property type="match status" value="1"/>
</dbReference>
<dbReference type="Pfam" id="PF01955">
    <property type="entry name" value="CbiZ"/>
    <property type="match status" value="1"/>
</dbReference>
<dbReference type="InterPro" id="IPR052209">
    <property type="entry name" value="CbiZ"/>
</dbReference>
<dbReference type="PANTHER" id="PTHR35336">
    <property type="entry name" value="ADENOSYLCOBINAMIDE AMIDOHYDROLASE"/>
    <property type="match status" value="1"/>
</dbReference>
<proteinExistence type="predicted"/>
<protein>
    <submittedName>
        <fullName evidence="1">Adenosylcobinamide amidohydrolase</fullName>
    </submittedName>
</protein>
<dbReference type="Proteomes" id="UP000679352">
    <property type="component" value="Chromosome"/>
</dbReference>
<gene>
    <name evidence="1" type="ORF">KM031_09560</name>
</gene>
<dbReference type="KEGG" id="gfu:KM031_09560"/>
<dbReference type="InterPro" id="IPR002808">
    <property type="entry name" value="AdoCbi_amidolase"/>
</dbReference>
<keyword evidence="2" id="KW-1185">Reference proteome</keyword>